<dbReference type="PANTHER" id="PTHR13510">
    <property type="entry name" value="FYVE-FINGER-CONTAINING RAB5 EFFECTOR PROTEIN RABENOSYN-5-RELATED"/>
    <property type="match status" value="1"/>
</dbReference>
<dbReference type="AlphaFoldDB" id="A0A485KG74"/>
<dbReference type="InterPro" id="IPR013083">
    <property type="entry name" value="Znf_RING/FYVE/PHD"/>
</dbReference>
<evidence type="ECO:0000313" key="10">
    <source>
        <dbReference type="Proteomes" id="UP000332933"/>
    </source>
</evidence>
<dbReference type="Gene3D" id="3.30.40.10">
    <property type="entry name" value="Zinc/RING finger domain, C3HC4 (zinc finger)"/>
    <property type="match status" value="1"/>
</dbReference>
<feature type="region of interest" description="Disordered" evidence="5">
    <location>
        <begin position="294"/>
        <end position="333"/>
    </location>
</feature>
<reference evidence="8" key="2">
    <citation type="submission" date="2019-06" db="EMBL/GenBank/DDBJ databases">
        <title>Genomics analysis of Aphanomyces spp. identifies a new class of oomycete effector associated with host adaptation.</title>
        <authorList>
            <person name="Gaulin E."/>
        </authorList>
    </citation>
    <scope>NUCLEOTIDE SEQUENCE</scope>
    <source>
        <strain evidence="8">CBS 578.67</strain>
    </source>
</reference>
<evidence type="ECO:0000313" key="9">
    <source>
        <dbReference type="EMBL" id="VFT83885.1"/>
    </source>
</evidence>
<feature type="region of interest" description="Disordered" evidence="5">
    <location>
        <begin position="433"/>
        <end position="531"/>
    </location>
</feature>
<feature type="compositionally biased region" description="Low complexity" evidence="5">
    <location>
        <begin position="546"/>
        <end position="560"/>
    </location>
</feature>
<dbReference type="PROSITE" id="PS50178">
    <property type="entry name" value="ZF_FYVE"/>
    <property type="match status" value="1"/>
</dbReference>
<dbReference type="SUPFAM" id="SSF55961">
    <property type="entry name" value="Bet v1-like"/>
    <property type="match status" value="1"/>
</dbReference>
<gene>
    <name evidence="9" type="primary">Aste57867_6933</name>
    <name evidence="8" type="ORF">As57867_006911</name>
    <name evidence="9" type="ORF">ASTE57867_6933</name>
</gene>
<evidence type="ECO:0000259" key="7">
    <source>
        <dbReference type="PROSITE" id="PS50848"/>
    </source>
</evidence>
<dbReference type="SUPFAM" id="SSF57903">
    <property type="entry name" value="FYVE/PHD zinc finger"/>
    <property type="match status" value="1"/>
</dbReference>
<feature type="compositionally biased region" description="Basic and acidic residues" evidence="5">
    <location>
        <begin position="566"/>
        <end position="576"/>
    </location>
</feature>
<dbReference type="InterPro" id="IPR017455">
    <property type="entry name" value="Znf_FYVE-rel"/>
</dbReference>
<evidence type="ECO:0000256" key="3">
    <source>
        <dbReference type="ARBA" id="ARBA00022833"/>
    </source>
</evidence>
<name>A0A485KG74_9STRA</name>
<reference evidence="9 10" key="1">
    <citation type="submission" date="2019-03" db="EMBL/GenBank/DDBJ databases">
        <authorList>
            <person name="Gaulin E."/>
            <person name="Dumas B."/>
        </authorList>
    </citation>
    <scope>NUCLEOTIDE SEQUENCE [LARGE SCALE GENOMIC DNA]</scope>
    <source>
        <strain evidence="9">CBS 568.67</strain>
    </source>
</reference>
<dbReference type="InterPro" id="IPR000306">
    <property type="entry name" value="Znf_FYVE"/>
</dbReference>
<keyword evidence="3" id="KW-0862">Zinc</keyword>
<dbReference type="InterPro" id="IPR011011">
    <property type="entry name" value="Znf_FYVE_PHD"/>
</dbReference>
<evidence type="ECO:0000259" key="6">
    <source>
        <dbReference type="PROSITE" id="PS50178"/>
    </source>
</evidence>
<dbReference type="GO" id="GO:0008289">
    <property type="term" value="F:lipid binding"/>
    <property type="evidence" value="ECO:0007669"/>
    <property type="project" value="InterPro"/>
</dbReference>
<dbReference type="InterPro" id="IPR002913">
    <property type="entry name" value="START_lipid-bd_dom"/>
</dbReference>
<feature type="compositionally biased region" description="Polar residues" evidence="5">
    <location>
        <begin position="305"/>
        <end position="315"/>
    </location>
</feature>
<evidence type="ECO:0000256" key="4">
    <source>
        <dbReference type="PROSITE-ProRule" id="PRU00091"/>
    </source>
</evidence>
<dbReference type="GO" id="GO:0008270">
    <property type="term" value="F:zinc ion binding"/>
    <property type="evidence" value="ECO:0007669"/>
    <property type="project" value="UniProtKB-KW"/>
</dbReference>
<dbReference type="OrthoDB" id="70230at2759"/>
<sequence>MMQHNSSSSNSAMLQLSDEDMTRMRTLGREVCTHVAISSRRSDSGRSGVRWNPAGFEHQVEIFVGEDANGDAEGTSNRSLSYMCGVVQVAATIDQIADLFNADPSSDGAARDFYDRFHQDFAHTQLLAAIRTRSRQYPRHTIGLKTATMLSPHAGASSRDFVYLECQEDVMDARRNKRGWVCAMHSIDLPNVPQRHDTVRGSLYRSGFVFTESDTPGVLEAVYLLQVDFKGPVAVHVRQAMMKQRILCLQVLADHFHQGSGGGNNNQAAAPALPQASSRDSRFLNEDMLAQANLHQQQLQQQQQTSSSRYTNQGPSLYPTAAADTHPRNLYPDNHLRDTAVASTNPHRSLSSHSSGLHLLGDIHLKPKHAASQCACCVSSFGFLKKKHNCRVCGEVVCSSCCTQQRPVVPIEGIKKYHICTLCTMDNPNRRSVARTASSQGRSKSEHNSRSVLSNAKSPKSSLSGSHPLSRQHKHMQQLQLSGGNGISGPVLRQRPDVHQSFDEMTQPPPTTQHVYGKSPSMPQASQSHQLHRGMMMAPALGPAASLSAPAAFQQSAPQPSGGGRYRHDTSRDRPHPMMQQQQPPPSSHHHQFNPPQPRYSSRYHDYDLPQPHHQGQQSSYPAPSVASSNHPPLRYNGQNRPDDPRDSMRFERESFLNLYDEVGTSVSRALPPPNPPASYRHHAHLPAQVQYVPADAPNTTAINLGDLRNAPDVLAALNNNRNGKESTLRLEIVAPTPSQVGRPPHVEPEIEPTPATAALYAPPDQPAMRPYNPQAPTPDGHQLVAQPAPPGIYKGSRYRIKETRYYAPTPDASADEYVAQERDSILVDMPSQPQLSANAVTATNGGNNASPTALTVSRFLDQDIDMFLQPMDKKKAAAAAAAAQQVNGGGGGVPLALDNTPAVAPPGPVPNFSQQVSMDDLIAQLQAQQPPPVAGESMESDVATLTRLLMERLRVASESEREAVKATLTQAVTQP</sequence>
<organism evidence="9 10">
    <name type="scientific">Aphanomyces stellatus</name>
    <dbReference type="NCBI Taxonomy" id="120398"/>
    <lineage>
        <taxon>Eukaryota</taxon>
        <taxon>Sar</taxon>
        <taxon>Stramenopiles</taxon>
        <taxon>Oomycota</taxon>
        <taxon>Saprolegniomycetes</taxon>
        <taxon>Saprolegniales</taxon>
        <taxon>Verrucalvaceae</taxon>
        <taxon>Aphanomyces</taxon>
    </lineage>
</organism>
<evidence type="ECO:0000313" key="8">
    <source>
        <dbReference type="EMBL" id="KAF0705776.1"/>
    </source>
</evidence>
<accession>A0A485KG74</accession>
<evidence type="ECO:0000256" key="5">
    <source>
        <dbReference type="SAM" id="MobiDB-lite"/>
    </source>
</evidence>
<dbReference type="Proteomes" id="UP000332933">
    <property type="component" value="Unassembled WGS sequence"/>
</dbReference>
<keyword evidence="1" id="KW-0479">Metal-binding</keyword>
<dbReference type="Pfam" id="PF01363">
    <property type="entry name" value="FYVE"/>
    <property type="match status" value="1"/>
</dbReference>
<keyword evidence="2 4" id="KW-0863">Zinc-finger</keyword>
<feature type="region of interest" description="Disordered" evidence="5">
    <location>
        <begin position="546"/>
        <end position="648"/>
    </location>
</feature>
<evidence type="ECO:0000256" key="2">
    <source>
        <dbReference type="ARBA" id="ARBA00022771"/>
    </source>
</evidence>
<dbReference type="CDD" id="cd00065">
    <property type="entry name" value="FYVE_like_SF"/>
    <property type="match status" value="1"/>
</dbReference>
<dbReference type="PANTHER" id="PTHR13510:SF44">
    <property type="entry name" value="RABENOSYN-5"/>
    <property type="match status" value="1"/>
</dbReference>
<feature type="compositionally biased region" description="Polar residues" evidence="5">
    <location>
        <begin position="614"/>
        <end position="631"/>
    </location>
</feature>
<dbReference type="PROSITE" id="PS50848">
    <property type="entry name" value="START"/>
    <property type="match status" value="1"/>
</dbReference>
<dbReference type="EMBL" id="VJMH01003490">
    <property type="protein sequence ID" value="KAF0705776.1"/>
    <property type="molecule type" value="Genomic_DNA"/>
</dbReference>
<keyword evidence="10" id="KW-1185">Reference proteome</keyword>
<dbReference type="SMART" id="SM00064">
    <property type="entry name" value="FYVE"/>
    <property type="match status" value="1"/>
</dbReference>
<feature type="domain" description="FYVE-type" evidence="6">
    <location>
        <begin position="368"/>
        <end position="428"/>
    </location>
</feature>
<evidence type="ECO:0000256" key="1">
    <source>
        <dbReference type="ARBA" id="ARBA00022723"/>
    </source>
</evidence>
<protein>
    <submittedName>
        <fullName evidence="9">Aste57867_6933 protein</fullName>
    </submittedName>
</protein>
<dbReference type="Gene3D" id="3.30.530.20">
    <property type="match status" value="1"/>
</dbReference>
<proteinExistence type="predicted"/>
<dbReference type="InterPro" id="IPR023393">
    <property type="entry name" value="START-like_dom_sf"/>
</dbReference>
<feature type="domain" description="START" evidence="7">
    <location>
        <begin position="157"/>
        <end position="246"/>
    </location>
</feature>
<dbReference type="EMBL" id="CAADRA010003502">
    <property type="protein sequence ID" value="VFT83885.1"/>
    <property type="molecule type" value="Genomic_DNA"/>
</dbReference>
<feature type="compositionally biased region" description="Polar residues" evidence="5">
    <location>
        <begin position="450"/>
        <end position="469"/>
    </location>
</feature>
<dbReference type="InterPro" id="IPR052727">
    <property type="entry name" value="Rab4/Rab5_effector"/>
</dbReference>